<dbReference type="EMBL" id="CP139558">
    <property type="protein sequence ID" value="WPU94717.1"/>
    <property type="molecule type" value="Genomic_DNA"/>
</dbReference>
<organism evidence="3 4">
    <name type="scientific">Mucilaginibacter sabulilitoris</name>
    <dbReference type="NCBI Taxonomy" id="1173583"/>
    <lineage>
        <taxon>Bacteria</taxon>
        <taxon>Pseudomonadati</taxon>
        <taxon>Bacteroidota</taxon>
        <taxon>Sphingobacteriia</taxon>
        <taxon>Sphingobacteriales</taxon>
        <taxon>Sphingobacteriaceae</taxon>
        <taxon>Mucilaginibacter</taxon>
    </lineage>
</organism>
<dbReference type="InterPro" id="IPR028250">
    <property type="entry name" value="DsbDN"/>
</dbReference>
<evidence type="ECO:0000313" key="4">
    <source>
        <dbReference type="Proteomes" id="UP001324380"/>
    </source>
</evidence>
<evidence type="ECO:0000256" key="1">
    <source>
        <dbReference type="SAM" id="SignalP"/>
    </source>
</evidence>
<dbReference type="Pfam" id="PF11412">
    <property type="entry name" value="DsbD_N"/>
    <property type="match status" value="1"/>
</dbReference>
<dbReference type="Gene3D" id="2.60.40.1250">
    <property type="entry name" value="Thiol:disulfide interchange protein DsbD, N-terminal domain"/>
    <property type="match status" value="1"/>
</dbReference>
<sequence>MKKILLIIIAAFIGTNAFCQIEKPVTWSFALKKEKNNEAVILLKASIKSSWHIYSLDQKEGGPVKTTITFLPAAGYTLIGRSSQPQPQTKFEKAFNMKVSYFENTVVFQQRIKLKPGKGTLHGKLEYMTCNNQKCLPPEDLDFTINL</sequence>
<reference evidence="3 4" key="1">
    <citation type="submission" date="2023-11" db="EMBL/GenBank/DDBJ databases">
        <title>Analysis of the Genomes of Mucilaginibacter gossypii cycad 4 and M. sabulilitoris SNA2: microbes with the potential for plant growth promotion.</title>
        <authorList>
            <person name="Hirsch A.M."/>
            <person name="Humm E."/>
            <person name="Rubbi M."/>
            <person name="Del Vecchio G."/>
            <person name="Ha S.M."/>
            <person name="Pellegrini M."/>
            <person name="Gunsalus R.P."/>
        </authorList>
    </citation>
    <scope>NUCLEOTIDE SEQUENCE [LARGE SCALE GENOMIC DNA]</scope>
    <source>
        <strain evidence="3 4">SNA2</strain>
    </source>
</reference>
<keyword evidence="4" id="KW-1185">Reference proteome</keyword>
<accession>A0ABZ0TQI1</accession>
<evidence type="ECO:0000313" key="3">
    <source>
        <dbReference type="EMBL" id="WPU94717.1"/>
    </source>
</evidence>
<gene>
    <name evidence="3" type="ORF">SNE25_04180</name>
</gene>
<proteinExistence type="predicted"/>
<feature type="chain" id="PRO_5047352977" evidence="1">
    <location>
        <begin position="20"/>
        <end position="147"/>
    </location>
</feature>
<keyword evidence="1" id="KW-0732">Signal</keyword>
<feature type="domain" description="Thiol:disulfide interchange protein DsbD N-terminal" evidence="2">
    <location>
        <begin position="29"/>
        <end position="142"/>
    </location>
</feature>
<evidence type="ECO:0000259" key="2">
    <source>
        <dbReference type="Pfam" id="PF11412"/>
    </source>
</evidence>
<dbReference type="RefSeq" id="WP_321563833.1">
    <property type="nucleotide sequence ID" value="NZ_CP139558.1"/>
</dbReference>
<dbReference type="InterPro" id="IPR036929">
    <property type="entry name" value="DsbDN_sf"/>
</dbReference>
<protein>
    <submittedName>
        <fullName evidence="3">Protein-disulfide reductase DsbD family protein</fullName>
    </submittedName>
</protein>
<name>A0ABZ0TQI1_9SPHI</name>
<feature type="signal peptide" evidence="1">
    <location>
        <begin position="1"/>
        <end position="19"/>
    </location>
</feature>
<dbReference type="Proteomes" id="UP001324380">
    <property type="component" value="Chromosome"/>
</dbReference>